<dbReference type="InterPro" id="IPR003609">
    <property type="entry name" value="Pan_app"/>
</dbReference>
<evidence type="ECO:0000313" key="3">
    <source>
        <dbReference type="Proteomes" id="UP001374579"/>
    </source>
</evidence>
<reference evidence="2 3" key="1">
    <citation type="submission" date="2024-02" db="EMBL/GenBank/DDBJ databases">
        <title>Chromosome-scale genome assembly of the rough periwinkle Littorina saxatilis.</title>
        <authorList>
            <person name="De Jode A."/>
            <person name="Faria R."/>
            <person name="Formenti G."/>
            <person name="Sims Y."/>
            <person name="Smith T.P."/>
            <person name="Tracey A."/>
            <person name="Wood J.M.D."/>
            <person name="Zagrodzka Z.B."/>
            <person name="Johannesson K."/>
            <person name="Butlin R.K."/>
            <person name="Leder E.H."/>
        </authorList>
    </citation>
    <scope>NUCLEOTIDE SEQUENCE [LARGE SCALE GENOMIC DNA]</scope>
    <source>
        <strain evidence="2">Snail1</strain>
        <tissue evidence="2">Muscle</tissue>
    </source>
</reference>
<accession>A0AAN9B4K7</accession>
<gene>
    <name evidence="2" type="ORF">V1264_003372</name>
</gene>
<evidence type="ECO:0000259" key="1">
    <source>
        <dbReference type="PROSITE" id="PS50948"/>
    </source>
</evidence>
<dbReference type="SUPFAM" id="SSF57414">
    <property type="entry name" value="Hairpin loop containing domain-like"/>
    <property type="match status" value="1"/>
</dbReference>
<feature type="domain" description="Apple" evidence="1">
    <location>
        <begin position="89"/>
        <end position="173"/>
    </location>
</feature>
<dbReference type="PROSITE" id="PS50948">
    <property type="entry name" value="PAN"/>
    <property type="match status" value="1"/>
</dbReference>
<keyword evidence="3" id="KW-1185">Reference proteome</keyword>
<dbReference type="AlphaFoldDB" id="A0AAN9B4K7"/>
<protein>
    <recommendedName>
        <fullName evidence="1">Apple domain-containing protein</fullName>
    </recommendedName>
</protein>
<comment type="caution">
    <text evidence="2">The sequence shown here is derived from an EMBL/GenBank/DDBJ whole genome shotgun (WGS) entry which is preliminary data.</text>
</comment>
<proteinExistence type="predicted"/>
<dbReference type="EMBL" id="JBAMIC010000012">
    <property type="protein sequence ID" value="KAK7099191.1"/>
    <property type="molecule type" value="Genomic_DNA"/>
</dbReference>
<organism evidence="2 3">
    <name type="scientific">Littorina saxatilis</name>
    <dbReference type="NCBI Taxonomy" id="31220"/>
    <lineage>
        <taxon>Eukaryota</taxon>
        <taxon>Metazoa</taxon>
        <taxon>Spiralia</taxon>
        <taxon>Lophotrochozoa</taxon>
        <taxon>Mollusca</taxon>
        <taxon>Gastropoda</taxon>
        <taxon>Caenogastropoda</taxon>
        <taxon>Littorinimorpha</taxon>
        <taxon>Littorinoidea</taxon>
        <taxon>Littorinidae</taxon>
        <taxon>Littorina</taxon>
    </lineage>
</organism>
<name>A0AAN9B4K7_9CAEN</name>
<evidence type="ECO:0000313" key="2">
    <source>
        <dbReference type="EMBL" id="KAK7099191.1"/>
    </source>
</evidence>
<dbReference type="Proteomes" id="UP001374579">
    <property type="component" value="Unassembled WGS sequence"/>
</dbReference>
<dbReference type="Pfam" id="PF00024">
    <property type="entry name" value="PAN_1"/>
    <property type="match status" value="1"/>
</dbReference>
<sequence>MTEQSLGTAYYVILDTFNVFAVDEITTKSAEVEETVQQENQGGEGVAWLHSYCAYSCDPPFSACVNQTCLCYLGYYLSELDYTCDHKDCTTMGSLFFEYPQTYILDDEYLALDDRSIEECQRLCLSNQLCQSFDYKFDTSTCELSSETALTVSEQLFENFAELGKVSHFQRSCEAV</sequence>
<dbReference type="Gene3D" id="3.50.4.10">
    <property type="entry name" value="Hepatocyte Growth Factor"/>
    <property type="match status" value="1"/>
</dbReference>